<comment type="subunit">
    <text evidence="10">Homooctamer.</text>
</comment>
<evidence type="ECO:0000256" key="6">
    <source>
        <dbReference type="ARBA" id="ARBA00022840"/>
    </source>
</evidence>
<dbReference type="Gene3D" id="1.10.150.20">
    <property type="entry name" value="5' to 3' exonuclease, C-terminal subdomain"/>
    <property type="match status" value="1"/>
</dbReference>
<dbReference type="InterPro" id="IPR023763">
    <property type="entry name" value="DNA_integrity_scanning_protein"/>
</dbReference>
<dbReference type="InterPro" id="IPR036888">
    <property type="entry name" value="DNA_integrity_DisA_N_sf"/>
</dbReference>
<feature type="domain" description="DAC" evidence="11">
    <location>
        <begin position="7"/>
        <end position="147"/>
    </location>
</feature>
<keyword evidence="13" id="KW-1185">Reference proteome</keyword>
<dbReference type="Gene3D" id="1.20.1260.110">
    <property type="entry name" value="DNA integrity scanning linker region"/>
    <property type="match status" value="1"/>
</dbReference>
<evidence type="ECO:0000259" key="11">
    <source>
        <dbReference type="PROSITE" id="PS51794"/>
    </source>
</evidence>
<evidence type="ECO:0000256" key="4">
    <source>
        <dbReference type="ARBA" id="ARBA00022741"/>
    </source>
</evidence>
<comment type="similarity">
    <text evidence="10">Belongs to the DisA family.</text>
</comment>
<feature type="binding site" evidence="10">
    <location>
        <begin position="105"/>
        <end position="109"/>
    </location>
    <ligand>
        <name>ATP</name>
        <dbReference type="ChEBI" id="CHEBI:30616"/>
    </ligand>
</feature>
<dbReference type="InterPro" id="IPR050338">
    <property type="entry name" value="DisA"/>
</dbReference>
<evidence type="ECO:0000256" key="10">
    <source>
        <dbReference type="HAMAP-Rule" id="MF_01438"/>
    </source>
</evidence>
<dbReference type="EC" id="2.7.7.85" evidence="10"/>
<comment type="function">
    <text evidence="10">Has also diadenylate cyclase activity, catalyzing the condensation of 2 ATP molecules into cyclic di-AMP (c-di-AMP). c-di-AMP acts as a signaling molecule that couples DNA integrity with progression of sporulation. The rise in c-di-AMP level generated by DisA while scanning the chromosome, operates as a positive signal that advances sporulation; upon encountering a lesion, the DisA focus arrests at the damaged site and halts c-di-AMP synthesis.</text>
</comment>
<feature type="binding site" evidence="10">
    <location>
        <position position="74"/>
    </location>
    <ligand>
        <name>ATP</name>
        <dbReference type="ChEBI" id="CHEBI:30616"/>
    </ligand>
</feature>
<gene>
    <name evidence="10" type="primary">disA</name>
    <name evidence="12" type="ORF">J2Z43_002390</name>
</gene>
<comment type="function">
    <text evidence="10">Participates in a DNA-damage check-point that is active prior to asymmetric division when DNA is damaged. DisA forms globular foci that rapidly scan along the chromosomes during sporulation, searching for lesions. When a lesion is present, DisA pauses at the lesion site. This triggers a cellular response that culminates in a temporary block in sporulation initiation.</text>
</comment>
<keyword evidence="8 10" id="KW-0238">DNA-binding</keyword>
<evidence type="ECO:0000256" key="8">
    <source>
        <dbReference type="ARBA" id="ARBA00023125"/>
    </source>
</evidence>
<keyword evidence="6 10" id="KW-0067">ATP-binding</keyword>
<keyword evidence="3 10" id="KW-0548">Nucleotidyltransferase</keyword>
<dbReference type="InterPro" id="IPR038331">
    <property type="entry name" value="DisA_sf"/>
</dbReference>
<dbReference type="InterPro" id="IPR003390">
    <property type="entry name" value="DNA_integrity_scan_DisA_N"/>
</dbReference>
<accession>A0ABS4EDG7</accession>
<comment type="catalytic activity">
    <reaction evidence="1 10">
        <text>2 ATP = 3',3'-c-di-AMP + 2 diphosphate</text>
        <dbReference type="Rhea" id="RHEA:35655"/>
        <dbReference type="ChEBI" id="CHEBI:30616"/>
        <dbReference type="ChEBI" id="CHEBI:33019"/>
        <dbReference type="ChEBI" id="CHEBI:71500"/>
        <dbReference type="EC" id="2.7.7.85"/>
    </reaction>
</comment>
<feature type="binding site" evidence="10">
    <location>
        <position position="92"/>
    </location>
    <ligand>
        <name>ATP</name>
        <dbReference type="ChEBI" id="CHEBI:30616"/>
    </ligand>
</feature>
<dbReference type="HAMAP" id="MF_01438">
    <property type="entry name" value="DisA"/>
    <property type="match status" value="1"/>
</dbReference>
<keyword evidence="7 10" id="KW-0460">Magnesium</keyword>
<organism evidence="12 13">
    <name type="scientific">Metaclostridioides mangenotii</name>
    <dbReference type="NCBI Taxonomy" id="1540"/>
    <lineage>
        <taxon>Bacteria</taxon>
        <taxon>Bacillati</taxon>
        <taxon>Bacillota</taxon>
        <taxon>Clostridia</taxon>
        <taxon>Peptostreptococcales</taxon>
        <taxon>Peptostreptococcaceae</taxon>
        <taxon>Metaclostridioides</taxon>
    </lineage>
</organism>
<dbReference type="SUPFAM" id="SSF143597">
    <property type="entry name" value="YojJ-like"/>
    <property type="match status" value="1"/>
</dbReference>
<evidence type="ECO:0000256" key="3">
    <source>
        <dbReference type="ARBA" id="ARBA00022695"/>
    </source>
</evidence>
<dbReference type="Pfam" id="PF02457">
    <property type="entry name" value="DAC"/>
    <property type="match status" value="1"/>
</dbReference>
<dbReference type="Proteomes" id="UP000767291">
    <property type="component" value="Unassembled WGS sequence"/>
</dbReference>
<dbReference type="InterPro" id="IPR010994">
    <property type="entry name" value="RuvA_2-like"/>
</dbReference>
<dbReference type="Gene3D" id="3.40.1700.10">
    <property type="entry name" value="DNA integrity scanning protein, DisA, N-terminal domain"/>
    <property type="match status" value="1"/>
</dbReference>
<evidence type="ECO:0000313" key="13">
    <source>
        <dbReference type="Proteomes" id="UP000767291"/>
    </source>
</evidence>
<proteinExistence type="inferred from homology"/>
<evidence type="ECO:0000256" key="9">
    <source>
        <dbReference type="ARBA" id="ARBA00023204"/>
    </source>
</evidence>
<reference evidence="12 13" key="1">
    <citation type="submission" date="2021-03" db="EMBL/GenBank/DDBJ databases">
        <title>Genomic Encyclopedia of Type Strains, Phase IV (KMG-IV): sequencing the most valuable type-strain genomes for metagenomic binning, comparative biology and taxonomic classification.</title>
        <authorList>
            <person name="Goeker M."/>
        </authorList>
    </citation>
    <scope>NUCLEOTIDE SEQUENCE [LARGE SCALE GENOMIC DNA]</scope>
    <source>
        <strain evidence="12 13">DSM 1289</strain>
    </source>
</reference>
<evidence type="ECO:0000313" key="12">
    <source>
        <dbReference type="EMBL" id="MBP1855988.1"/>
    </source>
</evidence>
<comment type="cofactor">
    <cofactor evidence="10">
        <name>Mg(2+)</name>
        <dbReference type="ChEBI" id="CHEBI:18420"/>
    </cofactor>
</comment>
<dbReference type="EMBL" id="JAGGJX010000006">
    <property type="protein sequence ID" value="MBP1855988.1"/>
    <property type="molecule type" value="Genomic_DNA"/>
</dbReference>
<dbReference type="InterPro" id="IPR018906">
    <property type="entry name" value="DNA_integrity_scan_DisA_link"/>
</dbReference>
<keyword evidence="2 10" id="KW-0808">Transferase</keyword>
<evidence type="ECO:0000256" key="2">
    <source>
        <dbReference type="ARBA" id="ARBA00022679"/>
    </source>
</evidence>
<dbReference type="PANTHER" id="PTHR34185:SF3">
    <property type="entry name" value="DNA INTEGRITY SCANNING PROTEIN DISA"/>
    <property type="match status" value="1"/>
</dbReference>
<dbReference type="GO" id="GO:0106408">
    <property type="term" value="F:diadenylate cyclase activity"/>
    <property type="evidence" value="ECO:0007669"/>
    <property type="project" value="UniProtKB-EC"/>
</dbReference>
<dbReference type="PANTHER" id="PTHR34185">
    <property type="entry name" value="DIADENYLATE CYCLASE"/>
    <property type="match status" value="1"/>
</dbReference>
<keyword evidence="4 10" id="KW-0547">Nucleotide-binding</keyword>
<evidence type="ECO:0000256" key="7">
    <source>
        <dbReference type="ARBA" id="ARBA00022842"/>
    </source>
</evidence>
<dbReference type="NCBIfam" id="NF010009">
    <property type="entry name" value="PRK13482.1"/>
    <property type="match status" value="1"/>
</dbReference>
<dbReference type="Pfam" id="PF10635">
    <property type="entry name" value="DisA-linker"/>
    <property type="match status" value="1"/>
</dbReference>
<evidence type="ECO:0000256" key="1">
    <source>
        <dbReference type="ARBA" id="ARBA00000877"/>
    </source>
</evidence>
<dbReference type="RefSeq" id="WP_209457371.1">
    <property type="nucleotide sequence ID" value="NZ_BAAACS010000016.1"/>
</dbReference>
<evidence type="ECO:0000256" key="5">
    <source>
        <dbReference type="ARBA" id="ARBA00022763"/>
    </source>
</evidence>
<comment type="caution">
    <text evidence="12">The sequence shown here is derived from an EMBL/GenBank/DDBJ whole genome shotgun (WGS) entry which is preliminary data.</text>
</comment>
<dbReference type="SUPFAM" id="SSF47781">
    <property type="entry name" value="RuvA domain 2-like"/>
    <property type="match status" value="1"/>
</dbReference>
<keyword evidence="5 10" id="KW-0227">DNA damage</keyword>
<protein>
    <recommendedName>
        <fullName evidence="10">DNA integrity scanning protein DisA</fullName>
    </recommendedName>
    <alternativeName>
        <fullName evidence="10">Cyclic di-AMP synthase</fullName>
        <shortName evidence="10">c-di-AMP synthase</shortName>
    </alternativeName>
    <alternativeName>
        <fullName evidence="10">Diadenylate cyclase</fullName>
        <ecNumber evidence="10">2.7.7.85</ecNumber>
    </alternativeName>
</protein>
<keyword evidence="9 10" id="KW-0234">DNA repair</keyword>
<name>A0ABS4EDG7_9FIRM</name>
<dbReference type="PROSITE" id="PS51794">
    <property type="entry name" value="DAC"/>
    <property type="match status" value="1"/>
</dbReference>
<sequence length="356" mass="40021">MDDILNNKDMLEALKMISPGTPLRRGLNNVLKAKTGALIALSKKDEVMSLVNGGFTINADYSSAYLYELAKMDGAIILSGNLKKILCANVQLVPDNSIPSSETGTRHRTAERVAKQTDAIVISVSQKRSVITIYRGNHKYEIEDISKIFTKVNQAIQTLEKYKSVLDQVIANLNTLEFNNLVTVYDVALVMQKIELVMRVTNIIEKYVIELGDEGTLVSMQLEELMGTTYLDLEQVFKDYNISNDDISSFKTNIKKLSSEDIIDLTKIAKLLGYKDTAENMDMQINSKGYRIMSKIHRLPNTIVENLVLYFEEFQSVLDASLDALCNVDGVGEIRAKHIKNELIKMQQLVLLDKKI</sequence>